<dbReference type="RefSeq" id="WP_082770838.1">
    <property type="nucleotide sequence ID" value="NZ_CBCRXN010000037.1"/>
</dbReference>
<accession>A0A318PHD3</accession>
<dbReference type="Proteomes" id="UP000248257">
    <property type="component" value="Unassembled WGS sequence"/>
</dbReference>
<dbReference type="EMBL" id="NKUC01000018">
    <property type="protein sequence ID" value="PYD56685.1"/>
    <property type="molecule type" value="Genomic_DNA"/>
</dbReference>
<name>A0A318PHD3_KOMXY</name>
<proteinExistence type="predicted"/>
<sequence length="112" mass="12556">MTKFVKLLHYRAENIRRGAIFRFPAQYPYEDLVDFMLFDMPDRERPFGLMVTTGYKAGLVCCFLPPQSQGAGGGVGTGWIIRNWNRWIYQDCAIGDVLLSGGYETGPAARGA</sequence>
<gene>
    <name evidence="1" type="ORF">CFR75_09645</name>
</gene>
<evidence type="ECO:0000313" key="2">
    <source>
        <dbReference type="Proteomes" id="UP000248257"/>
    </source>
</evidence>
<dbReference type="OrthoDB" id="1149257at2"/>
<dbReference type="Pfam" id="PF15572">
    <property type="entry name" value="Imm45"/>
    <property type="match status" value="1"/>
</dbReference>
<comment type="caution">
    <text evidence="1">The sequence shown here is derived from an EMBL/GenBank/DDBJ whole genome shotgun (WGS) entry which is preliminary data.</text>
</comment>
<protein>
    <submittedName>
        <fullName evidence="1">Uncharacterized protein</fullName>
    </submittedName>
</protein>
<keyword evidence="2" id="KW-1185">Reference proteome</keyword>
<evidence type="ECO:0000313" key="1">
    <source>
        <dbReference type="EMBL" id="PYD56685.1"/>
    </source>
</evidence>
<dbReference type="InterPro" id="IPR029077">
    <property type="entry name" value="Imm45"/>
</dbReference>
<reference evidence="1 2" key="1">
    <citation type="submission" date="2017-07" db="EMBL/GenBank/DDBJ databases">
        <title>A draft genome sequence of Komagataeibacter xylinus LMG 1515.</title>
        <authorList>
            <person name="Skraban J."/>
            <person name="Cleenwerck I."/>
            <person name="Vandamme P."/>
            <person name="Trcek J."/>
        </authorList>
    </citation>
    <scope>NUCLEOTIDE SEQUENCE [LARGE SCALE GENOMIC DNA]</scope>
    <source>
        <strain evidence="1 2">LMG 1515</strain>
    </source>
</reference>
<organism evidence="1 2">
    <name type="scientific">Komagataeibacter xylinus</name>
    <name type="common">Gluconacetobacter xylinus</name>
    <dbReference type="NCBI Taxonomy" id="28448"/>
    <lineage>
        <taxon>Bacteria</taxon>
        <taxon>Pseudomonadati</taxon>
        <taxon>Pseudomonadota</taxon>
        <taxon>Alphaproteobacteria</taxon>
        <taxon>Acetobacterales</taxon>
        <taxon>Acetobacteraceae</taxon>
        <taxon>Komagataeibacter</taxon>
    </lineage>
</organism>
<dbReference type="AlphaFoldDB" id="A0A318PHD3"/>